<dbReference type="Proteomes" id="UP001595766">
    <property type="component" value="Unassembled WGS sequence"/>
</dbReference>
<evidence type="ECO:0000313" key="2">
    <source>
        <dbReference type="EMBL" id="MFC3977201.1"/>
    </source>
</evidence>
<sequence>MSNHSELIDKYFEGQLTEKERIIFDEMMASDQHFRESVDFQIKTKKAFQNQERKSLKSLLGQIEEDILESEKDVKIKKIKSRNLWPFLIAAVLISVIAITFFVKRNIVSSENEYPQDFYAYYEAYPNVVKPITRGEVINPDELEKAAFMAYESQDFKLADSLFSILLDQQKEYLLFYKGITKIELEQYDSATTYFENYIYSDGMQFRDQAKWYMALSYLVKGDSIKGKEELIKLRKSSGYKMEEVEQLLLRLK</sequence>
<evidence type="ECO:0000313" key="3">
    <source>
        <dbReference type="Proteomes" id="UP001595766"/>
    </source>
</evidence>
<protein>
    <recommendedName>
        <fullName evidence="4">Tetratricopeptide repeat protein</fullName>
    </recommendedName>
</protein>
<proteinExistence type="predicted"/>
<feature type="transmembrane region" description="Helical" evidence="1">
    <location>
        <begin position="84"/>
        <end position="103"/>
    </location>
</feature>
<organism evidence="2 3">
    <name type="scientific">Belliella kenyensis</name>
    <dbReference type="NCBI Taxonomy" id="1472724"/>
    <lineage>
        <taxon>Bacteria</taxon>
        <taxon>Pseudomonadati</taxon>
        <taxon>Bacteroidota</taxon>
        <taxon>Cytophagia</taxon>
        <taxon>Cytophagales</taxon>
        <taxon>Cyclobacteriaceae</taxon>
        <taxon>Belliella</taxon>
    </lineage>
</organism>
<gene>
    <name evidence="2" type="ORF">ACFOUP_12510</name>
</gene>
<keyword evidence="3" id="KW-1185">Reference proteome</keyword>
<comment type="caution">
    <text evidence="2">The sequence shown here is derived from an EMBL/GenBank/DDBJ whole genome shotgun (WGS) entry which is preliminary data.</text>
</comment>
<keyword evidence="1" id="KW-0472">Membrane</keyword>
<keyword evidence="1" id="KW-1133">Transmembrane helix</keyword>
<dbReference type="RefSeq" id="WP_241291817.1">
    <property type="nucleotide sequence ID" value="NZ_JAKZGR010000002.1"/>
</dbReference>
<evidence type="ECO:0008006" key="4">
    <source>
        <dbReference type="Google" id="ProtNLM"/>
    </source>
</evidence>
<evidence type="ECO:0000256" key="1">
    <source>
        <dbReference type="SAM" id="Phobius"/>
    </source>
</evidence>
<keyword evidence="1" id="KW-0812">Transmembrane</keyword>
<reference evidence="3" key="1">
    <citation type="journal article" date="2019" name="Int. J. Syst. Evol. Microbiol.">
        <title>The Global Catalogue of Microorganisms (GCM) 10K type strain sequencing project: providing services to taxonomists for standard genome sequencing and annotation.</title>
        <authorList>
            <consortium name="The Broad Institute Genomics Platform"/>
            <consortium name="The Broad Institute Genome Sequencing Center for Infectious Disease"/>
            <person name="Wu L."/>
            <person name="Ma J."/>
        </authorList>
    </citation>
    <scope>NUCLEOTIDE SEQUENCE [LARGE SCALE GENOMIC DNA]</scope>
    <source>
        <strain evidence="3">CECT 8551</strain>
    </source>
</reference>
<dbReference type="EMBL" id="JBHSAV010000053">
    <property type="protein sequence ID" value="MFC3977201.1"/>
    <property type="molecule type" value="Genomic_DNA"/>
</dbReference>
<accession>A0ABV8END8</accession>
<name>A0ABV8END8_9BACT</name>